<proteinExistence type="predicted"/>
<gene>
    <name evidence="1" type="ORF">HJ526_18285</name>
</gene>
<organism evidence="1 2">
    <name type="scientific">Donghicola mangrovi</name>
    <dbReference type="NCBI Taxonomy" id="2729614"/>
    <lineage>
        <taxon>Bacteria</taxon>
        <taxon>Pseudomonadati</taxon>
        <taxon>Pseudomonadota</taxon>
        <taxon>Alphaproteobacteria</taxon>
        <taxon>Rhodobacterales</taxon>
        <taxon>Roseobacteraceae</taxon>
        <taxon>Donghicola</taxon>
    </lineage>
</organism>
<accession>A0ABX2PIY8</accession>
<dbReference type="EMBL" id="JABCJD010000014">
    <property type="protein sequence ID" value="NVO29373.1"/>
    <property type="molecule type" value="Genomic_DNA"/>
</dbReference>
<evidence type="ECO:0000313" key="1">
    <source>
        <dbReference type="EMBL" id="NVO29373.1"/>
    </source>
</evidence>
<evidence type="ECO:0000313" key="2">
    <source>
        <dbReference type="Proteomes" id="UP000523601"/>
    </source>
</evidence>
<dbReference type="Proteomes" id="UP000523601">
    <property type="component" value="Unassembled WGS sequence"/>
</dbReference>
<keyword evidence="2" id="KW-1185">Reference proteome</keyword>
<sequence>MKDHTTRAKADAYEGVVEAFRHLNKELKALGMKKPAETLSESKVKFINRILNDIQAFMKDEPEGRYLDLLDDEVLPQYSDAILILSQYEGALAGFHNRYHGWVPSESTHTWRVK</sequence>
<protein>
    <submittedName>
        <fullName evidence="1">Uncharacterized protein</fullName>
    </submittedName>
</protein>
<reference evidence="1 2" key="1">
    <citation type="submission" date="2020-04" db="EMBL/GenBank/DDBJ databases">
        <title>Donghicola sp., a member of the Rhodobacteraceae family isolated from mangrove forest in Thailand.</title>
        <authorList>
            <person name="Charoenyingcharoen P."/>
            <person name="Yukphan P."/>
        </authorList>
    </citation>
    <scope>NUCLEOTIDE SEQUENCE [LARGE SCALE GENOMIC DNA]</scope>
    <source>
        <strain evidence="1 2">C2-DW-16</strain>
    </source>
</reference>
<name>A0ABX2PIY8_9RHOB</name>
<comment type="caution">
    <text evidence="1">The sequence shown here is derived from an EMBL/GenBank/DDBJ whole genome shotgun (WGS) entry which is preliminary data.</text>
</comment>
<dbReference type="RefSeq" id="WP_176856063.1">
    <property type="nucleotide sequence ID" value="NZ_JABCJD010000014.1"/>
</dbReference>